<dbReference type="RefSeq" id="WP_141962279.1">
    <property type="nucleotide sequence ID" value="NZ_VFOZ01000002.1"/>
</dbReference>
<dbReference type="GO" id="GO:0051920">
    <property type="term" value="F:peroxiredoxin activity"/>
    <property type="evidence" value="ECO:0007669"/>
    <property type="project" value="InterPro"/>
</dbReference>
<accession>A0A543BZF6</accession>
<dbReference type="Pfam" id="PF02627">
    <property type="entry name" value="CMD"/>
    <property type="match status" value="1"/>
</dbReference>
<dbReference type="InterPro" id="IPR029032">
    <property type="entry name" value="AhpD-like"/>
</dbReference>
<sequence>MGKFDDLPEVRREGLEKMEQVYGFDMTDGTGDFFAYTADHLFADIWNRPGLSDRDRRLLLIGLLTGQGAADVLGIQIPAAHAAGELDDAALREIVVFLSHYAGWPNGARINSIVEQTIAKAARAAAKRQD</sequence>
<dbReference type="Gene3D" id="1.20.1290.10">
    <property type="entry name" value="AhpD-like"/>
    <property type="match status" value="1"/>
</dbReference>
<evidence type="ECO:0000313" key="3">
    <source>
        <dbReference type="Proteomes" id="UP000316096"/>
    </source>
</evidence>
<dbReference type="PANTHER" id="PTHR33570">
    <property type="entry name" value="4-CARBOXYMUCONOLACTONE DECARBOXYLASE FAMILY PROTEIN"/>
    <property type="match status" value="1"/>
</dbReference>
<dbReference type="Proteomes" id="UP000316096">
    <property type="component" value="Unassembled WGS sequence"/>
</dbReference>
<dbReference type="PANTHER" id="PTHR33570:SF2">
    <property type="entry name" value="CARBOXYMUCONOLACTONE DECARBOXYLASE-LIKE DOMAIN-CONTAINING PROTEIN"/>
    <property type="match status" value="1"/>
</dbReference>
<dbReference type="EMBL" id="VFOZ01000002">
    <property type="protein sequence ID" value="TQL90211.1"/>
    <property type="molecule type" value="Genomic_DNA"/>
</dbReference>
<comment type="caution">
    <text evidence="2">The sequence shown here is derived from an EMBL/GenBank/DDBJ whole genome shotgun (WGS) entry which is preliminary data.</text>
</comment>
<evidence type="ECO:0000259" key="1">
    <source>
        <dbReference type="Pfam" id="PF02627"/>
    </source>
</evidence>
<dbReference type="OrthoDB" id="9802489at2"/>
<feature type="domain" description="Carboxymuconolactone decarboxylase-like" evidence="1">
    <location>
        <begin position="32"/>
        <end position="106"/>
    </location>
</feature>
<organism evidence="2 3">
    <name type="scientific">Actinoallomurus bryophytorum</name>
    <dbReference type="NCBI Taxonomy" id="1490222"/>
    <lineage>
        <taxon>Bacteria</taxon>
        <taxon>Bacillati</taxon>
        <taxon>Actinomycetota</taxon>
        <taxon>Actinomycetes</taxon>
        <taxon>Streptosporangiales</taxon>
        <taxon>Thermomonosporaceae</taxon>
        <taxon>Actinoallomurus</taxon>
    </lineage>
</organism>
<reference evidence="2 3" key="1">
    <citation type="submission" date="2019-06" db="EMBL/GenBank/DDBJ databases">
        <title>Sequencing the genomes of 1000 actinobacteria strains.</title>
        <authorList>
            <person name="Klenk H.-P."/>
        </authorList>
    </citation>
    <scope>NUCLEOTIDE SEQUENCE [LARGE SCALE GENOMIC DNA]</scope>
    <source>
        <strain evidence="2 3">DSM 102200</strain>
    </source>
</reference>
<protein>
    <submittedName>
        <fullName evidence="2">4-carboxymuconolactone decarboxylase</fullName>
    </submittedName>
</protein>
<name>A0A543BZF6_9ACTN</name>
<proteinExistence type="predicted"/>
<dbReference type="SUPFAM" id="SSF69118">
    <property type="entry name" value="AhpD-like"/>
    <property type="match status" value="1"/>
</dbReference>
<keyword evidence="3" id="KW-1185">Reference proteome</keyword>
<gene>
    <name evidence="2" type="ORF">FB559_7504</name>
</gene>
<dbReference type="InterPro" id="IPR003779">
    <property type="entry name" value="CMD-like"/>
</dbReference>
<evidence type="ECO:0000313" key="2">
    <source>
        <dbReference type="EMBL" id="TQL90211.1"/>
    </source>
</evidence>
<dbReference type="AlphaFoldDB" id="A0A543BZF6"/>
<dbReference type="InterPro" id="IPR052512">
    <property type="entry name" value="4CMD/NDH-1_regulator"/>
</dbReference>